<accession>A0ABQ3KHT7</accession>
<keyword evidence="2" id="KW-0732">Signal</keyword>
<organism evidence="4 5">
    <name type="scientific">Amycolatopsis bullii</name>
    <dbReference type="NCBI Taxonomy" id="941987"/>
    <lineage>
        <taxon>Bacteria</taxon>
        <taxon>Bacillati</taxon>
        <taxon>Actinomycetota</taxon>
        <taxon>Actinomycetes</taxon>
        <taxon>Pseudonocardiales</taxon>
        <taxon>Pseudonocardiaceae</taxon>
        <taxon>Amycolatopsis</taxon>
    </lineage>
</organism>
<keyword evidence="5" id="KW-1185">Reference proteome</keyword>
<feature type="compositionally biased region" description="Low complexity" evidence="1">
    <location>
        <begin position="458"/>
        <end position="472"/>
    </location>
</feature>
<proteinExistence type="predicted"/>
<feature type="chain" id="PRO_5047282046" description="DUF6801 domain-containing protein" evidence="2">
    <location>
        <begin position="24"/>
        <end position="478"/>
    </location>
</feature>
<dbReference type="Pfam" id="PF20611">
    <property type="entry name" value="DUF6801"/>
    <property type="match status" value="1"/>
</dbReference>
<evidence type="ECO:0000259" key="3">
    <source>
        <dbReference type="Pfam" id="PF20611"/>
    </source>
</evidence>
<dbReference type="InterPro" id="IPR046542">
    <property type="entry name" value="DUF6801"/>
</dbReference>
<feature type="compositionally biased region" description="Low complexity" evidence="1">
    <location>
        <begin position="228"/>
        <end position="241"/>
    </location>
</feature>
<dbReference type="RefSeq" id="WP_229902899.1">
    <property type="nucleotide sequence ID" value="NZ_BNAW01000024.1"/>
</dbReference>
<feature type="domain" description="DUF6801" evidence="3">
    <location>
        <begin position="60"/>
        <end position="218"/>
    </location>
</feature>
<name>A0ABQ3KHT7_9PSEU</name>
<sequence>MPRRVRPRSVTVTALAAAGLLSAANGALTGVGSAAPAPAAPPEKTATASVSVTCPFADPLGSRKLTVTTSASLPSQAKSGTSATIGRYSAQLSLPRDVALALLPAGATAGSVQGAVQLDLTVHQGDRSDKIPVPLTVAPTPLPETGDVTLTATGDVPEIAINTIGAVVFDVTAPTLALTAVPAPDPAATPDAPATPTAAPPAPPIACTLDPDQQATLGTVLVQPTATPGPEQKAAPGAAAALEEDPPPANEYTVPLGLITVFTKSTIKKLGANVVSDPALLINGFFSVDLDTGGSRVSGSAVFKPTTTTFLAFGFVPVSATVEFLPEDYLNSKMIEIGGGLYTGDDGEIWLSTKLNVMGRVSNVKINGVPVDVGPDCVTKDFIKLEVSGHYDPFTTGHIKDEDFELPEFRDCGSGGQDLTPLLSGMSSGTGNQAFIDTYNLNGCMEPDHTQCPPDTLPPSQGSQASPAAAKKAAAKPR</sequence>
<feature type="region of interest" description="Disordered" evidence="1">
    <location>
        <begin position="225"/>
        <end position="245"/>
    </location>
</feature>
<dbReference type="Proteomes" id="UP000649955">
    <property type="component" value="Unassembled WGS sequence"/>
</dbReference>
<comment type="caution">
    <text evidence="4">The sequence shown here is derived from an EMBL/GenBank/DDBJ whole genome shotgun (WGS) entry which is preliminary data.</text>
</comment>
<reference evidence="5" key="1">
    <citation type="journal article" date="2019" name="Int. J. Syst. Evol. Microbiol.">
        <title>The Global Catalogue of Microorganisms (GCM) 10K type strain sequencing project: providing services to taxonomists for standard genome sequencing and annotation.</title>
        <authorList>
            <consortium name="The Broad Institute Genomics Platform"/>
            <consortium name="The Broad Institute Genome Sequencing Center for Infectious Disease"/>
            <person name="Wu L."/>
            <person name="Ma J."/>
        </authorList>
    </citation>
    <scope>NUCLEOTIDE SEQUENCE [LARGE SCALE GENOMIC DNA]</scope>
    <source>
        <strain evidence="5">CGMCC 4.7680</strain>
    </source>
</reference>
<gene>
    <name evidence="4" type="ORF">GCM10017567_50100</name>
</gene>
<dbReference type="EMBL" id="BNAW01000024">
    <property type="protein sequence ID" value="GHG24901.1"/>
    <property type="molecule type" value="Genomic_DNA"/>
</dbReference>
<evidence type="ECO:0000313" key="4">
    <source>
        <dbReference type="EMBL" id="GHG24901.1"/>
    </source>
</evidence>
<feature type="signal peptide" evidence="2">
    <location>
        <begin position="1"/>
        <end position="23"/>
    </location>
</feature>
<evidence type="ECO:0000256" key="2">
    <source>
        <dbReference type="SAM" id="SignalP"/>
    </source>
</evidence>
<feature type="region of interest" description="Disordered" evidence="1">
    <location>
        <begin position="446"/>
        <end position="478"/>
    </location>
</feature>
<evidence type="ECO:0000313" key="5">
    <source>
        <dbReference type="Proteomes" id="UP000649955"/>
    </source>
</evidence>
<evidence type="ECO:0000256" key="1">
    <source>
        <dbReference type="SAM" id="MobiDB-lite"/>
    </source>
</evidence>
<protein>
    <recommendedName>
        <fullName evidence="3">DUF6801 domain-containing protein</fullName>
    </recommendedName>
</protein>